<keyword evidence="7" id="KW-0067">ATP-binding</keyword>
<dbReference type="Pfam" id="PF00480">
    <property type="entry name" value="ROK"/>
    <property type="match status" value="1"/>
</dbReference>
<evidence type="ECO:0000256" key="5">
    <source>
        <dbReference type="ARBA" id="ARBA00022741"/>
    </source>
</evidence>
<keyword evidence="6 9" id="KW-0418">Kinase</keyword>
<evidence type="ECO:0000256" key="1">
    <source>
        <dbReference type="ARBA" id="ARBA00006479"/>
    </source>
</evidence>
<evidence type="ECO:0000256" key="6">
    <source>
        <dbReference type="ARBA" id="ARBA00022777"/>
    </source>
</evidence>
<dbReference type="AlphaFoldDB" id="A0A1H1MP13"/>
<organism evidence="9 10">
    <name type="scientific">Nocardioides scoriae</name>
    <dbReference type="NCBI Taxonomy" id="642780"/>
    <lineage>
        <taxon>Bacteria</taxon>
        <taxon>Bacillati</taxon>
        <taxon>Actinomycetota</taxon>
        <taxon>Actinomycetes</taxon>
        <taxon>Propionibacteriales</taxon>
        <taxon>Nocardioidaceae</taxon>
        <taxon>Nocardioides</taxon>
    </lineage>
</organism>
<evidence type="ECO:0000256" key="8">
    <source>
        <dbReference type="ARBA" id="ARBA00032386"/>
    </source>
</evidence>
<dbReference type="GO" id="GO:0005737">
    <property type="term" value="C:cytoplasm"/>
    <property type="evidence" value="ECO:0007669"/>
    <property type="project" value="InterPro"/>
</dbReference>
<dbReference type="GO" id="GO:0006096">
    <property type="term" value="P:glycolytic process"/>
    <property type="evidence" value="ECO:0007669"/>
    <property type="project" value="InterPro"/>
</dbReference>
<evidence type="ECO:0000256" key="7">
    <source>
        <dbReference type="ARBA" id="ARBA00022840"/>
    </source>
</evidence>
<dbReference type="PROSITE" id="PS01125">
    <property type="entry name" value="ROK"/>
    <property type="match status" value="1"/>
</dbReference>
<reference evidence="10" key="1">
    <citation type="submission" date="2016-10" db="EMBL/GenBank/DDBJ databases">
        <authorList>
            <person name="Varghese N."/>
            <person name="Submissions S."/>
        </authorList>
    </citation>
    <scope>NUCLEOTIDE SEQUENCE [LARGE SCALE GENOMIC DNA]</scope>
    <source>
        <strain evidence="10">DSM 22127</strain>
    </source>
</reference>
<accession>A0A1H1MP13</accession>
<proteinExistence type="inferred from homology"/>
<dbReference type="Proteomes" id="UP000198859">
    <property type="component" value="Chromosome I"/>
</dbReference>
<protein>
    <recommendedName>
        <fullName evidence="3">Glucokinase</fullName>
        <ecNumber evidence="2">2.7.1.2</ecNumber>
    </recommendedName>
    <alternativeName>
        <fullName evidence="8">Glucose kinase</fullName>
    </alternativeName>
</protein>
<dbReference type="STRING" id="642780.SAMN04488570_0618"/>
<dbReference type="InterPro" id="IPR000600">
    <property type="entry name" value="ROK"/>
</dbReference>
<dbReference type="PANTHER" id="PTHR18964">
    <property type="entry name" value="ROK (REPRESSOR, ORF, KINASE) FAMILY"/>
    <property type="match status" value="1"/>
</dbReference>
<dbReference type="Gene3D" id="3.30.420.40">
    <property type="match status" value="2"/>
</dbReference>
<dbReference type="GO" id="GO:0004340">
    <property type="term" value="F:glucokinase activity"/>
    <property type="evidence" value="ECO:0007669"/>
    <property type="project" value="UniProtKB-EC"/>
</dbReference>
<keyword evidence="10" id="KW-1185">Reference proteome</keyword>
<evidence type="ECO:0000313" key="9">
    <source>
        <dbReference type="EMBL" id="SDR87659.1"/>
    </source>
</evidence>
<dbReference type="GO" id="GO:0005524">
    <property type="term" value="F:ATP binding"/>
    <property type="evidence" value="ECO:0007669"/>
    <property type="project" value="UniProtKB-KW"/>
</dbReference>
<dbReference type="SUPFAM" id="SSF53067">
    <property type="entry name" value="Actin-like ATPase domain"/>
    <property type="match status" value="1"/>
</dbReference>
<evidence type="ECO:0000256" key="4">
    <source>
        <dbReference type="ARBA" id="ARBA00022679"/>
    </source>
</evidence>
<dbReference type="InterPro" id="IPR004654">
    <property type="entry name" value="ROK_glcA"/>
</dbReference>
<gene>
    <name evidence="9" type="ORF">SAMN04488570_0618</name>
</gene>
<name>A0A1H1MP13_9ACTN</name>
<evidence type="ECO:0000256" key="3">
    <source>
        <dbReference type="ARBA" id="ARBA00014701"/>
    </source>
</evidence>
<dbReference type="OrthoDB" id="9810372at2"/>
<comment type="similarity">
    <text evidence="1">Belongs to the ROK (NagC/XylR) family.</text>
</comment>
<dbReference type="EMBL" id="LT629757">
    <property type="protein sequence ID" value="SDR87659.1"/>
    <property type="molecule type" value="Genomic_DNA"/>
</dbReference>
<keyword evidence="4" id="KW-0808">Transferase</keyword>
<evidence type="ECO:0000313" key="10">
    <source>
        <dbReference type="Proteomes" id="UP000198859"/>
    </source>
</evidence>
<evidence type="ECO:0000256" key="2">
    <source>
        <dbReference type="ARBA" id="ARBA00012323"/>
    </source>
</evidence>
<sequence length="317" mass="32401">MTLTVGVDIGGTKIAAGVVAEGGEVLARARTRSPATDPPEIVRTIGELVRGLVADLPPGSEVEAVGASAAGFVDKQRASLVFAPNLAWRDEPLKAHLERELQLPVVVENDANAAAWGEFRFGAGEDVDNLLMLTIGTGVGGGIVLDGELVRGGFGMGGEVGHITLVPDGVLCGCGNLGCLESYGSGSALVRHTREQARQDPGARHLLDQVDGVAEQLTGPMVTTGALAGDPFSIAMLAWLGDWIGRGVASLTAVLDPAVVVIGGGVGEAGDLLLDPVRDSFAEHVTGAGHRPLLEVRGARLGNAGGLVGVADLARRR</sequence>
<dbReference type="InterPro" id="IPR049874">
    <property type="entry name" value="ROK_cs"/>
</dbReference>
<dbReference type="PANTHER" id="PTHR18964:SF173">
    <property type="entry name" value="GLUCOKINASE"/>
    <property type="match status" value="1"/>
</dbReference>
<dbReference type="NCBIfam" id="TIGR00744">
    <property type="entry name" value="ROK_glcA_fam"/>
    <property type="match status" value="1"/>
</dbReference>
<dbReference type="RefSeq" id="WP_091725939.1">
    <property type="nucleotide sequence ID" value="NZ_LT629757.1"/>
</dbReference>
<dbReference type="EC" id="2.7.1.2" evidence="2"/>
<keyword evidence="5" id="KW-0547">Nucleotide-binding</keyword>
<dbReference type="InterPro" id="IPR043129">
    <property type="entry name" value="ATPase_NBD"/>
</dbReference>